<accession>A0A3P7LFA9</accession>
<dbReference type="OrthoDB" id="10264182at2759"/>
<dbReference type="EMBL" id="UYYB01112093">
    <property type="protein sequence ID" value="VDM81265.1"/>
    <property type="molecule type" value="Genomic_DNA"/>
</dbReference>
<keyword evidence="2" id="KW-1185">Reference proteome</keyword>
<evidence type="ECO:0000313" key="2">
    <source>
        <dbReference type="Proteomes" id="UP000270094"/>
    </source>
</evidence>
<proteinExistence type="predicted"/>
<sequence length="246" mass="27724">MQTKRSFRILTEGHVHHKANISDRGVGIQDARKIITEAEKLLKDVIKRVKTEFGQNISRIGIAGQQHGLVLWNADALRRGVLDCSELYNWMYPGDPSAPVKLPKSTSNRVFPGYGMRTLCELASYSTFDPEKHWDRCGNIMDYFACYITGSDEVLMSQHNSYAWGYSTGFEWNAEIIPFTPKWIKLPKIVRTDAGSFVKLGDCRLEDCQNIPVSVAYADLTACIMSVRGHYTGADHACELIVIIFP</sequence>
<gene>
    <name evidence="1" type="ORF">SVUK_LOCUS16263</name>
</gene>
<dbReference type="SUPFAM" id="SSF53067">
    <property type="entry name" value="Actin-like ATPase domain"/>
    <property type="match status" value="1"/>
</dbReference>
<name>A0A3P7LFA9_STRVU</name>
<dbReference type="Gene3D" id="3.30.420.40">
    <property type="match status" value="1"/>
</dbReference>
<reference evidence="1 2" key="1">
    <citation type="submission" date="2018-11" db="EMBL/GenBank/DDBJ databases">
        <authorList>
            <consortium name="Pathogen Informatics"/>
        </authorList>
    </citation>
    <scope>NUCLEOTIDE SEQUENCE [LARGE SCALE GENOMIC DNA]</scope>
</reference>
<organism evidence="1 2">
    <name type="scientific">Strongylus vulgaris</name>
    <name type="common">Blood worm</name>
    <dbReference type="NCBI Taxonomy" id="40348"/>
    <lineage>
        <taxon>Eukaryota</taxon>
        <taxon>Metazoa</taxon>
        <taxon>Ecdysozoa</taxon>
        <taxon>Nematoda</taxon>
        <taxon>Chromadorea</taxon>
        <taxon>Rhabditida</taxon>
        <taxon>Rhabditina</taxon>
        <taxon>Rhabditomorpha</taxon>
        <taxon>Strongyloidea</taxon>
        <taxon>Strongylidae</taxon>
        <taxon>Strongylus</taxon>
    </lineage>
</organism>
<dbReference type="InterPro" id="IPR043129">
    <property type="entry name" value="ATPase_NBD"/>
</dbReference>
<dbReference type="AlphaFoldDB" id="A0A3P7LFA9"/>
<evidence type="ECO:0000313" key="1">
    <source>
        <dbReference type="EMBL" id="VDM81265.1"/>
    </source>
</evidence>
<protein>
    <submittedName>
        <fullName evidence="1">Uncharacterized protein</fullName>
    </submittedName>
</protein>
<dbReference type="Proteomes" id="UP000270094">
    <property type="component" value="Unassembled WGS sequence"/>
</dbReference>